<dbReference type="InterPro" id="IPR026265">
    <property type="entry name" value="LptC"/>
</dbReference>
<feature type="region of interest" description="Disordered" evidence="2">
    <location>
        <begin position="435"/>
        <end position="459"/>
    </location>
</feature>
<dbReference type="Pfam" id="PF06835">
    <property type="entry name" value="LptC"/>
    <property type="match status" value="1"/>
</dbReference>
<organism evidence="5 6">
    <name type="scientific">Hyphomicrobium facile</name>
    <dbReference type="NCBI Taxonomy" id="51670"/>
    <lineage>
        <taxon>Bacteria</taxon>
        <taxon>Pseudomonadati</taxon>
        <taxon>Pseudomonadota</taxon>
        <taxon>Alphaproteobacteria</taxon>
        <taxon>Hyphomicrobiales</taxon>
        <taxon>Hyphomicrobiaceae</taxon>
        <taxon>Hyphomicrobium</taxon>
    </lineage>
</organism>
<sequence>MASAAVTTDNSATAGGHARASGNSIVIAGDRTQSRMAAHRHSRRVRVLKIALPATAVATAVIATANILGNAGISPSIPPLEIPQIVADNLKMHNPHYQGFNADGGKYWVKAETAQQDLKTLTAIHLQGITGELMDAKKQKTYLVASRGLFDNNSNVLELYDSIDVTGEGGLNAKLTRATIKTKENIITSDQPSTIIMGAGTITSNQLTIRQKAKEYTFVDNVRTYMKPKEASAASDNQNAQQALPFGKPGEPVEVTSNRLDIDDVKKTAFYTGKVVATQAGATMTAPEMTVTYEGAVAPEGGNAAQAAPDGDADRGTKVKQILATDTVVLKQPNGETATSHTALFDTISNTAVLEGDVVLTHGDDKKAVGDRVDYDQKAQTMVLTGPVVVTQGANVLRGRRLTYHRTTSKMQLSSPADVSSGVSAGRITAHFVRASAKASPQPADDDQDESGGGISFGAAFKTDSNSPYDVVSDKLDVDDVAKTALFTGNVSAVQGNISMRSQELTAFYTGSAAIGATGDKAAGGAAASLTHLTAKKKVVVTAKDGQTATGDWAEVDVKKNLTTLGGAVVLTQGKNIVNGTRLVIDMNTGEATIKTEPAATSGALMTSRNGDANGEVFKAERPSAVFYPGQLKKSKIQADNWQVRTSP</sequence>
<dbReference type="Pfam" id="PF03968">
    <property type="entry name" value="LptD_N"/>
    <property type="match status" value="2"/>
</dbReference>
<dbReference type="STRING" id="51670.SAMN04488557_0277"/>
<dbReference type="RefSeq" id="WP_092863161.1">
    <property type="nucleotide sequence ID" value="NZ_FPCH01000001.1"/>
</dbReference>
<dbReference type="InterPro" id="IPR005653">
    <property type="entry name" value="OstA-like_N"/>
</dbReference>
<dbReference type="PANTHER" id="PTHR36504">
    <property type="entry name" value="LIPOPOLYSACCHARIDE EXPORT SYSTEM PROTEIN LPTA"/>
    <property type="match status" value="1"/>
</dbReference>
<dbReference type="NCBIfam" id="TIGR04409">
    <property type="entry name" value="LptC_YrbK"/>
    <property type="match status" value="1"/>
</dbReference>
<evidence type="ECO:0000313" key="5">
    <source>
        <dbReference type="EMBL" id="SFV25989.1"/>
    </source>
</evidence>
<gene>
    <name evidence="5" type="ORF">SAMN04488557_0277</name>
</gene>
<feature type="region of interest" description="Disordered" evidence="2">
    <location>
        <begin position="230"/>
        <end position="252"/>
    </location>
</feature>
<keyword evidence="6" id="KW-1185">Reference proteome</keyword>
<feature type="compositionally biased region" description="Low complexity" evidence="2">
    <location>
        <begin position="231"/>
        <end position="243"/>
    </location>
</feature>
<dbReference type="InterPro" id="IPR052037">
    <property type="entry name" value="LPS_export_LptA"/>
</dbReference>
<dbReference type="EMBL" id="FPCH01000001">
    <property type="protein sequence ID" value="SFV25989.1"/>
    <property type="molecule type" value="Genomic_DNA"/>
</dbReference>
<keyword evidence="3" id="KW-1133">Transmembrane helix</keyword>
<accession>A0A1I7MUA2</accession>
<dbReference type="Gene3D" id="2.60.450.10">
    <property type="entry name" value="Lipopolysaccharide (LPS) transport protein A like domain"/>
    <property type="match status" value="4"/>
</dbReference>
<dbReference type="GO" id="GO:0009279">
    <property type="term" value="C:cell outer membrane"/>
    <property type="evidence" value="ECO:0007669"/>
    <property type="project" value="TreeGrafter"/>
</dbReference>
<evidence type="ECO:0000256" key="1">
    <source>
        <dbReference type="ARBA" id="ARBA00022729"/>
    </source>
</evidence>
<keyword evidence="1" id="KW-0732">Signal</keyword>
<evidence type="ECO:0000259" key="4">
    <source>
        <dbReference type="Pfam" id="PF03968"/>
    </source>
</evidence>
<keyword evidence="3" id="KW-0472">Membrane</keyword>
<evidence type="ECO:0000256" key="3">
    <source>
        <dbReference type="SAM" id="Phobius"/>
    </source>
</evidence>
<name>A0A1I7MUA2_9HYPH</name>
<dbReference type="GO" id="GO:0030288">
    <property type="term" value="C:outer membrane-bounded periplasmic space"/>
    <property type="evidence" value="ECO:0007669"/>
    <property type="project" value="TreeGrafter"/>
</dbReference>
<dbReference type="Proteomes" id="UP000199423">
    <property type="component" value="Unassembled WGS sequence"/>
</dbReference>
<evidence type="ECO:0000313" key="6">
    <source>
        <dbReference type="Proteomes" id="UP000199423"/>
    </source>
</evidence>
<dbReference type="GO" id="GO:0017089">
    <property type="term" value="F:glycolipid transfer activity"/>
    <property type="evidence" value="ECO:0007669"/>
    <property type="project" value="TreeGrafter"/>
</dbReference>
<feature type="domain" description="Organic solvent tolerance-like N-terminal" evidence="4">
    <location>
        <begin position="471"/>
        <end position="590"/>
    </location>
</feature>
<dbReference type="InterPro" id="IPR010664">
    <property type="entry name" value="LipoPS_assembly_LptC-rel"/>
</dbReference>
<evidence type="ECO:0000256" key="2">
    <source>
        <dbReference type="SAM" id="MobiDB-lite"/>
    </source>
</evidence>
<dbReference type="AlphaFoldDB" id="A0A1I7MUA2"/>
<feature type="transmembrane region" description="Helical" evidence="3">
    <location>
        <begin position="50"/>
        <end position="69"/>
    </location>
</feature>
<keyword evidence="3" id="KW-0812">Transmembrane</keyword>
<dbReference type="GO" id="GO:0015221">
    <property type="term" value="F:lipopolysaccharide transmembrane transporter activity"/>
    <property type="evidence" value="ECO:0007669"/>
    <property type="project" value="InterPro"/>
</dbReference>
<proteinExistence type="predicted"/>
<dbReference type="OrthoDB" id="9811926at2"/>
<feature type="domain" description="Organic solvent tolerance-like N-terminal" evidence="4">
    <location>
        <begin position="254"/>
        <end position="408"/>
    </location>
</feature>
<dbReference type="GO" id="GO:0005886">
    <property type="term" value="C:plasma membrane"/>
    <property type="evidence" value="ECO:0007669"/>
    <property type="project" value="InterPro"/>
</dbReference>
<reference evidence="6" key="1">
    <citation type="submission" date="2016-10" db="EMBL/GenBank/DDBJ databases">
        <authorList>
            <person name="Varghese N."/>
            <person name="Submissions S."/>
        </authorList>
    </citation>
    <scope>NUCLEOTIDE SEQUENCE [LARGE SCALE GENOMIC DNA]</scope>
    <source>
        <strain evidence="6">DSM 1565</strain>
    </source>
</reference>
<protein>
    <submittedName>
        <fullName evidence="5">Lipopolysaccharide transport protein LptA/LPS export ABC transporter protein LptC,TIGR04409</fullName>
    </submittedName>
</protein>
<dbReference type="PANTHER" id="PTHR36504:SF1">
    <property type="entry name" value="LIPOPOLYSACCHARIDE EXPORT SYSTEM PROTEIN LPTA"/>
    <property type="match status" value="1"/>
</dbReference>